<dbReference type="EMBL" id="SDIL01000076">
    <property type="protein sequence ID" value="RXK37149.1"/>
    <property type="molecule type" value="Genomic_DNA"/>
</dbReference>
<dbReference type="PROSITE" id="PS50142">
    <property type="entry name" value="RNASE_3_2"/>
    <property type="match status" value="1"/>
</dbReference>
<dbReference type="PANTHER" id="PTHR11207">
    <property type="entry name" value="RIBONUCLEASE III"/>
    <property type="match status" value="1"/>
</dbReference>
<dbReference type="InterPro" id="IPR036389">
    <property type="entry name" value="RNase_III_sf"/>
</dbReference>
<dbReference type="GO" id="GO:0003723">
    <property type="term" value="F:RNA binding"/>
    <property type="evidence" value="ECO:0007669"/>
    <property type="project" value="UniProtKB-KW"/>
</dbReference>
<accession>A0A4Q1BHQ5</accession>
<evidence type="ECO:0000313" key="4">
    <source>
        <dbReference type="EMBL" id="RXK37149.1"/>
    </source>
</evidence>
<sequence>MSSSILAGPASLALLKLPPLPTLPFPPLPKIQDVKLETLVFTHSGIAGKKKNSMSLEMDEDAMEDNQKLEHVGDALLGTVITCLLHELFPKLRQGPATVLKAHLVNNTTLCQLSQRYELPSRLICTSDQRYNLAQNEKTMADIFEAYVAGLFYSHLYRASTSFPRIPTPPATPRKRTLTPDPKPPSASNAEARGQAMDHIHKWLAPLFTPLAHWVLDQMRLEQKRLEATLSATPEEDADAVGATARLNEYFTAKEGNIPTYDSTQMNGMWKVECTAVKKDGTEYRAEAIRNSKKLASTVAAYKIARQTSLIP</sequence>
<evidence type="ECO:0000256" key="2">
    <source>
        <dbReference type="SAM" id="MobiDB-lite"/>
    </source>
</evidence>
<protein>
    <recommendedName>
        <fullName evidence="3">RNase III domain-containing protein</fullName>
    </recommendedName>
</protein>
<keyword evidence="5" id="KW-1185">Reference proteome</keyword>
<dbReference type="InParanoid" id="A0A4Q1BHQ5"/>
<dbReference type="AlphaFoldDB" id="A0A4Q1BHQ5"/>
<proteinExistence type="predicted"/>
<dbReference type="SMART" id="SM00535">
    <property type="entry name" value="RIBOc"/>
    <property type="match status" value="1"/>
</dbReference>
<dbReference type="PANTHER" id="PTHR11207:SF0">
    <property type="entry name" value="RIBONUCLEASE 3"/>
    <property type="match status" value="1"/>
</dbReference>
<dbReference type="GO" id="GO:0006364">
    <property type="term" value="P:rRNA processing"/>
    <property type="evidence" value="ECO:0007669"/>
    <property type="project" value="TreeGrafter"/>
</dbReference>
<dbReference type="FunCoup" id="A0A4Q1BHQ5">
    <property type="interactions" value="213"/>
</dbReference>
<dbReference type="SUPFAM" id="SSF54768">
    <property type="entry name" value="dsRNA-binding domain-like"/>
    <property type="match status" value="1"/>
</dbReference>
<reference evidence="4 5" key="1">
    <citation type="submission" date="2016-06" db="EMBL/GenBank/DDBJ databases">
        <title>Evolution of pathogenesis and genome organization in the Tremellales.</title>
        <authorList>
            <person name="Cuomo C."/>
            <person name="Litvintseva A."/>
            <person name="Heitman J."/>
            <person name="Chen Y."/>
            <person name="Sun S."/>
            <person name="Springer D."/>
            <person name="Dromer F."/>
            <person name="Young S."/>
            <person name="Zeng Q."/>
            <person name="Chapman S."/>
            <person name="Gujja S."/>
            <person name="Saif S."/>
            <person name="Birren B."/>
        </authorList>
    </citation>
    <scope>NUCLEOTIDE SEQUENCE [LARGE SCALE GENOMIC DNA]</scope>
    <source>
        <strain evidence="4 5">ATCC 28783</strain>
    </source>
</reference>
<comment type="caution">
    <text evidence="4">The sequence shown here is derived from an EMBL/GenBank/DDBJ whole genome shotgun (WGS) entry which is preliminary data.</text>
</comment>
<evidence type="ECO:0000313" key="5">
    <source>
        <dbReference type="Proteomes" id="UP000289152"/>
    </source>
</evidence>
<evidence type="ECO:0000259" key="3">
    <source>
        <dbReference type="PROSITE" id="PS50142"/>
    </source>
</evidence>
<dbReference type="Gene3D" id="1.10.1520.10">
    <property type="entry name" value="Ribonuclease III domain"/>
    <property type="match status" value="1"/>
</dbReference>
<dbReference type="Pfam" id="PF00636">
    <property type="entry name" value="Ribonuclease_3"/>
    <property type="match status" value="1"/>
</dbReference>
<dbReference type="SUPFAM" id="SSF69065">
    <property type="entry name" value="RNase III domain-like"/>
    <property type="match status" value="1"/>
</dbReference>
<organism evidence="4 5">
    <name type="scientific">Tremella mesenterica</name>
    <name type="common">Jelly fungus</name>
    <dbReference type="NCBI Taxonomy" id="5217"/>
    <lineage>
        <taxon>Eukaryota</taxon>
        <taxon>Fungi</taxon>
        <taxon>Dikarya</taxon>
        <taxon>Basidiomycota</taxon>
        <taxon>Agaricomycotina</taxon>
        <taxon>Tremellomycetes</taxon>
        <taxon>Tremellales</taxon>
        <taxon>Tremellaceae</taxon>
        <taxon>Tremella</taxon>
    </lineage>
</organism>
<dbReference type="GO" id="GO:0034475">
    <property type="term" value="P:U4 snRNA 3'-end processing"/>
    <property type="evidence" value="ECO:0007669"/>
    <property type="project" value="TreeGrafter"/>
</dbReference>
<dbReference type="GO" id="GO:0005654">
    <property type="term" value="C:nucleoplasm"/>
    <property type="evidence" value="ECO:0007669"/>
    <property type="project" value="TreeGrafter"/>
</dbReference>
<dbReference type="OrthoDB" id="2392202at2759"/>
<dbReference type="GO" id="GO:0004525">
    <property type="term" value="F:ribonuclease III activity"/>
    <property type="evidence" value="ECO:0007669"/>
    <property type="project" value="InterPro"/>
</dbReference>
<keyword evidence="1" id="KW-0694">RNA-binding</keyword>
<dbReference type="GO" id="GO:0006369">
    <property type="term" value="P:termination of RNA polymerase II transcription"/>
    <property type="evidence" value="ECO:0007669"/>
    <property type="project" value="TreeGrafter"/>
</dbReference>
<evidence type="ECO:0000256" key="1">
    <source>
        <dbReference type="ARBA" id="ARBA00022884"/>
    </source>
</evidence>
<dbReference type="VEuPathDB" id="FungiDB:TREMEDRAFT_72276"/>
<dbReference type="InterPro" id="IPR000999">
    <property type="entry name" value="RNase_III_dom"/>
</dbReference>
<dbReference type="Proteomes" id="UP000289152">
    <property type="component" value="Unassembled WGS sequence"/>
</dbReference>
<name>A0A4Q1BHQ5_TREME</name>
<dbReference type="CDD" id="cd00593">
    <property type="entry name" value="RIBOc"/>
    <property type="match status" value="1"/>
</dbReference>
<feature type="domain" description="RNase III" evidence="3">
    <location>
        <begin position="31"/>
        <end position="156"/>
    </location>
</feature>
<gene>
    <name evidence="4" type="ORF">M231_05601</name>
</gene>
<feature type="region of interest" description="Disordered" evidence="2">
    <location>
        <begin position="164"/>
        <end position="194"/>
    </location>
</feature>
<dbReference type="STRING" id="5217.A0A4Q1BHQ5"/>